<dbReference type="AlphaFoldDB" id="I0UQD9"/>
<evidence type="ECO:0000313" key="1">
    <source>
        <dbReference type="EMBL" id="EID50092.1"/>
    </source>
</evidence>
<dbReference type="Proteomes" id="UP000004863">
    <property type="component" value="Unassembled WGS sequence"/>
</dbReference>
<comment type="caution">
    <text evidence="1">The sequence shown here is derived from an EMBL/GenBank/DDBJ whole genome shotgun (WGS) entry which is preliminary data.</text>
</comment>
<organism evidence="1 2">
    <name type="scientific">Rothia aeria F0474</name>
    <dbReference type="NCBI Taxonomy" id="1125724"/>
    <lineage>
        <taxon>Bacteria</taxon>
        <taxon>Bacillati</taxon>
        <taxon>Actinomycetota</taxon>
        <taxon>Actinomycetes</taxon>
        <taxon>Micrococcales</taxon>
        <taxon>Micrococcaceae</taxon>
        <taxon>Rothia</taxon>
    </lineage>
</organism>
<dbReference type="PATRIC" id="fig|1125724.3.peg.2147"/>
<gene>
    <name evidence="1" type="ORF">HMPREF1324_1551</name>
</gene>
<keyword evidence="2" id="KW-1185">Reference proteome</keyword>
<name>I0UQD9_9MICC</name>
<proteinExistence type="predicted"/>
<protein>
    <submittedName>
        <fullName evidence="1">Uncharacterized protein</fullName>
    </submittedName>
</protein>
<evidence type="ECO:0000313" key="2">
    <source>
        <dbReference type="Proteomes" id="UP000004863"/>
    </source>
</evidence>
<sequence length="191" mass="21438">MRACTRGYGVDIESHIQQVEDLLKPLDCDARRRFASWCCYALVAEPAIQKHLTLLTGSAENYRVCEKIVAQCWYGSPPINAKTAQETLHRIDWDDEDTPLNDEPATQGCLEMLTAISSMLGGLRAGGKDAAYFANCAENVINWKDTLACFPTSADGTPEQQDLLQEYERQHLFLRELGEGRIGAEDIHKFR</sequence>
<reference evidence="1" key="1">
    <citation type="submission" date="2012-03" db="EMBL/GenBank/DDBJ databases">
        <authorList>
            <person name="Durkin A.S."/>
            <person name="McCorrison J."/>
            <person name="Torralba M."/>
            <person name="Gillis M."/>
            <person name="Methe B."/>
            <person name="Sutton G."/>
            <person name="Nelson K.E."/>
        </authorList>
    </citation>
    <scope>NUCLEOTIDE SEQUENCE [LARGE SCALE GENOMIC DNA]</scope>
    <source>
        <strain evidence="1">F0474</strain>
    </source>
</reference>
<dbReference type="EMBL" id="AJJQ01000049">
    <property type="protein sequence ID" value="EID50092.1"/>
    <property type="molecule type" value="Genomic_DNA"/>
</dbReference>
<accession>I0UQD9</accession>